<dbReference type="GO" id="GO:0016787">
    <property type="term" value="F:hydrolase activity"/>
    <property type="evidence" value="ECO:0007669"/>
    <property type="project" value="UniProtKB-KW"/>
</dbReference>
<dbReference type="InterPro" id="IPR011047">
    <property type="entry name" value="Quinoprotein_ADH-like_sf"/>
</dbReference>
<dbReference type="SUPFAM" id="SSF50978">
    <property type="entry name" value="WD40 repeat-like"/>
    <property type="match status" value="1"/>
</dbReference>
<dbReference type="Gene3D" id="2.130.10.10">
    <property type="entry name" value="YVTN repeat-like/Quinoprotein amine dehydrogenase"/>
    <property type="match status" value="3"/>
</dbReference>
<feature type="repeat" description="WD" evidence="5">
    <location>
        <begin position="1077"/>
        <end position="1110"/>
    </location>
</feature>
<dbReference type="Pfam" id="PF10503">
    <property type="entry name" value="Esterase_PHB"/>
    <property type="match status" value="1"/>
</dbReference>
<gene>
    <name evidence="8" type="ORF">TWF694_000319</name>
</gene>
<dbReference type="SUPFAM" id="SSF53474">
    <property type="entry name" value="alpha/beta-Hydrolases"/>
    <property type="match status" value="2"/>
</dbReference>
<dbReference type="InterPro" id="IPR010126">
    <property type="entry name" value="Esterase_phb"/>
</dbReference>
<dbReference type="GO" id="GO:0030248">
    <property type="term" value="F:cellulose binding"/>
    <property type="evidence" value="ECO:0007669"/>
    <property type="project" value="InterPro"/>
</dbReference>
<dbReference type="PRINTS" id="PR00320">
    <property type="entry name" value="GPROTEINBRPT"/>
</dbReference>
<proteinExistence type="predicted"/>
<reference evidence="8 9" key="1">
    <citation type="submission" date="2019-10" db="EMBL/GenBank/DDBJ databases">
        <authorList>
            <person name="Palmer J.M."/>
        </authorList>
    </citation>
    <scope>NUCLEOTIDE SEQUENCE [LARGE SCALE GENOMIC DNA]</scope>
    <source>
        <strain evidence="8 9">TWF694</strain>
    </source>
</reference>
<evidence type="ECO:0000313" key="9">
    <source>
        <dbReference type="Proteomes" id="UP001365542"/>
    </source>
</evidence>
<feature type="repeat" description="WD" evidence="5">
    <location>
        <begin position="816"/>
        <end position="857"/>
    </location>
</feature>
<evidence type="ECO:0000259" key="7">
    <source>
        <dbReference type="PROSITE" id="PS51164"/>
    </source>
</evidence>
<evidence type="ECO:0000256" key="2">
    <source>
        <dbReference type="ARBA" id="ARBA00022729"/>
    </source>
</evidence>
<keyword evidence="4" id="KW-0378">Hydrolase</keyword>
<dbReference type="Pfam" id="PF00400">
    <property type="entry name" value="WD40"/>
    <property type="match status" value="5"/>
</dbReference>
<dbReference type="InterPro" id="IPR036322">
    <property type="entry name" value="WD40_repeat_dom_sf"/>
</dbReference>
<sequence>MKFSFVLAALSCTTSVLGLTSSLKQVTSGFGSNPTNVQMYIYVPTTLKTKPAVVVAAHYCGGSANAYFTGTQWANLADQYGFIVIYPGVTRSSLCWDVSSTASLTHNGGSDSLTITNMVKYALTQYNGDSGRVYFTGSSSGAMMTEVMMGAYPDVFDGGCGFAGVPYGCFAGSSEWNSQCAQGQLIKTAQQWGDAVRAAYSGYTGKRPKLAIYHGTADTTLYYQNFLESEKQWPNVLGLTFTRNETNNPLSGWTKMIYGDGTQFVGYSAAGVTHNLPLREADCVTFWGLNTSGPTSSTTTKAGVTTTKATTAPVTTTKTTTAGGGGTVPIYGQCGGIGYTGATTCASGTTCKVGNPYYSQPSLPIKTVLEIDALDECDREQDQELIISLLAKLAEIKSVKIYIFLTSRPELPLRIGFERLSGNTHLDIILHKVPRIEEDIDTFLEFEFAKIRDSYCLPYEWPGSEQISKLAALAAPLFIFPATACRFIADTDPEEQIEIVMSYQSNWHTSQLMVIYSPILYRLTQKTCSYQTLIKDFQQVVGTIINLASPMSIPSLSKLLAASERKVYSRLQQLHSVLEVAKLSSGLVLETSINTPVRMLHLSFRDFLSEKSLRDDVEFCDFWTDEREAHRNIYTKCIKLMSKTLRRDICDLRAPGISRLDIDESLIANKNKIQRFVRQSQTIINVTPLQVYWSGLLFSLHRSRRLASGSSDNTFRIWDVATGALLHIFRSHGVWDVIFYTVDGDEFVASGSGDGTIRLWSVTTGARVRILKSRILGRVSALASTEHGNTVVIASILENSQIGIWDVTNGALVRLLEGNEGYFNTVAFSGDGKMLASGSDNCMARIWDVITGVLLHKLKFNYKVGRVTFSANAKILAIVVRDGTIGAADAATGGLLRMLSPSIGRIIGMACSTDEGKLVLASDAGTIQVLDVATSAIIEEYEGVNPGRCTLGVHYQIPKNLVPPGFGSLLFLTMEVDVWDLTTGNLRRKIKTDGRSSSNYKIAVSSDGELVALDLVSAPGGHFIAVWDTLTGDLLRTLQTKRIGDIGLPSNKEMIASLSTLSIAIWNTSTWELLYTLKKHTKEANQIAFAPDSKTLASTLANSAVGVWDLAIGLQRLKGHSDWAVGVAFSVDGKLMASARHIITRGTNSEVFPLNTNKYELRHQYEPGIVCDQWVVRAGKRLLYLPGDYKPLREAVYGNIFCLGHASGGLSILKFKDPFCES</sequence>
<comment type="caution">
    <text evidence="8">The sequence shown here is derived from an EMBL/GenBank/DDBJ whole genome shotgun (WGS) entry which is preliminary data.</text>
</comment>
<dbReference type="PANTHER" id="PTHR19879">
    <property type="entry name" value="TRANSCRIPTION INITIATION FACTOR TFIID"/>
    <property type="match status" value="1"/>
</dbReference>
<evidence type="ECO:0000256" key="3">
    <source>
        <dbReference type="ARBA" id="ARBA00022737"/>
    </source>
</evidence>
<dbReference type="InterPro" id="IPR029058">
    <property type="entry name" value="AB_hydrolase_fold"/>
</dbReference>
<dbReference type="InterPro" id="IPR001680">
    <property type="entry name" value="WD40_rpt"/>
</dbReference>
<dbReference type="PROSITE" id="PS50294">
    <property type="entry name" value="WD_REPEATS_REGION"/>
    <property type="match status" value="2"/>
</dbReference>
<feature type="repeat" description="WD" evidence="5">
    <location>
        <begin position="747"/>
        <end position="770"/>
    </location>
</feature>
<dbReference type="NCBIfam" id="TIGR01840">
    <property type="entry name" value="esterase_phb"/>
    <property type="match status" value="1"/>
</dbReference>
<evidence type="ECO:0000256" key="5">
    <source>
        <dbReference type="PROSITE-ProRule" id="PRU00221"/>
    </source>
</evidence>
<feature type="signal peptide" evidence="6">
    <location>
        <begin position="1"/>
        <end position="18"/>
    </location>
</feature>
<protein>
    <recommendedName>
        <fullName evidence="7">CBM1 domain-containing protein</fullName>
    </recommendedName>
</protein>
<evidence type="ECO:0000256" key="1">
    <source>
        <dbReference type="ARBA" id="ARBA00022574"/>
    </source>
</evidence>
<dbReference type="Proteomes" id="UP001365542">
    <property type="component" value="Unassembled WGS sequence"/>
</dbReference>
<keyword evidence="3" id="KW-0677">Repeat</keyword>
<keyword evidence="1 5" id="KW-0853">WD repeat</keyword>
<dbReference type="SMART" id="SM00320">
    <property type="entry name" value="WD40"/>
    <property type="match status" value="8"/>
</dbReference>
<dbReference type="InterPro" id="IPR020472">
    <property type="entry name" value="WD40_PAC1"/>
</dbReference>
<keyword evidence="9" id="KW-1185">Reference proteome</keyword>
<evidence type="ECO:0000313" key="8">
    <source>
        <dbReference type="EMBL" id="KAK6543575.1"/>
    </source>
</evidence>
<dbReference type="Gene3D" id="3.40.50.1820">
    <property type="entry name" value="alpha/beta hydrolase"/>
    <property type="match status" value="1"/>
</dbReference>
<dbReference type="PANTHER" id="PTHR19879:SF9">
    <property type="entry name" value="TRANSCRIPTION INITIATION FACTOR TFIID SUBUNIT 5"/>
    <property type="match status" value="1"/>
</dbReference>
<name>A0AAV9XN88_9PEZI</name>
<dbReference type="InterPro" id="IPR015943">
    <property type="entry name" value="WD40/YVTN_repeat-like_dom_sf"/>
</dbReference>
<dbReference type="SUPFAM" id="SSF50998">
    <property type="entry name" value="Quinoprotein alcohol dehydrogenase-like"/>
    <property type="match status" value="1"/>
</dbReference>
<dbReference type="InterPro" id="IPR000254">
    <property type="entry name" value="CBD"/>
</dbReference>
<feature type="chain" id="PRO_5043485815" description="CBM1 domain-containing protein" evidence="6">
    <location>
        <begin position="19"/>
        <end position="1222"/>
    </location>
</feature>
<evidence type="ECO:0000256" key="4">
    <source>
        <dbReference type="ARBA" id="ARBA00022801"/>
    </source>
</evidence>
<dbReference type="PROSITE" id="PS51164">
    <property type="entry name" value="CBM1_2"/>
    <property type="match status" value="1"/>
</dbReference>
<dbReference type="AlphaFoldDB" id="A0AAV9XN88"/>
<keyword evidence="2 6" id="KW-0732">Signal</keyword>
<dbReference type="GO" id="GO:0005975">
    <property type="term" value="P:carbohydrate metabolic process"/>
    <property type="evidence" value="ECO:0007669"/>
    <property type="project" value="InterPro"/>
</dbReference>
<dbReference type="EMBL" id="JAVHJO010000001">
    <property type="protein sequence ID" value="KAK6543575.1"/>
    <property type="molecule type" value="Genomic_DNA"/>
</dbReference>
<dbReference type="PROSITE" id="PS00678">
    <property type="entry name" value="WD_REPEATS_1"/>
    <property type="match status" value="2"/>
</dbReference>
<accession>A0AAV9XN88</accession>
<dbReference type="Pfam" id="PF00734">
    <property type="entry name" value="CBM_1"/>
    <property type="match status" value="1"/>
</dbReference>
<dbReference type="GO" id="GO:0005576">
    <property type="term" value="C:extracellular region"/>
    <property type="evidence" value="ECO:0007669"/>
    <property type="project" value="InterPro"/>
</dbReference>
<feature type="repeat" description="WD" evidence="5">
    <location>
        <begin position="706"/>
        <end position="728"/>
    </location>
</feature>
<organism evidence="8 9">
    <name type="scientific">Orbilia ellipsospora</name>
    <dbReference type="NCBI Taxonomy" id="2528407"/>
    <lineage>
        <taxon>Eukaryota</taxon>
        <taxon>Fungi</taxon>
        <taxon>Dikarya</taxon>
        <taxon>Ascomycota</taxon>
        <taxon>Pezizomycotina</taxon>
        <taxon>Orbiliomycetes</taxon>
        <taxon>Orbiliales</taxon>
        <taxon>Orbiliaceae</taxon>
        <taxon>Orbilia</taxon>
    </lineage>
</organism>
<evidence type="ECO:0000256" key="6">
    <source>
        <dbReference type="SAM" id="SignalP"/>
    </source>
</evidence>
<dbReference type="PROSITE" id="PS50082">
    <property type="entry name" value="WD_REPEATS_2"/>
    <property type="match status" value="4"/>
</dbReference>
<dbReference type="SMART" id="SM00236">
    <property type="entry name" value="fCBD"/>
    <property type="match status" value="1"/>
</dbReference>
<feature type="domain" description="CBM1" evidence="7">
    <location>
        <begin position="326"/>
        <end position="362"/>
    </location>
</feature>
<dbReference type="InterPro" id="IPR019775">
    <property type="entry name" value="WD40_repeat_CS"/>
</dbReference>